<comment type="caution">
    <text evidence="2">The sequence shown here is derived from an EMBL/GenBank/DDBJ whole genome shotgun (WGS) entry which is preliminary data.</text>
</comment>
<gene>
    <name evidence="2" type="ORF">S01H1_67869</name>
</gene>
<protein>
    <recommendedName>
        <fullName evidence="3">DUF2304 domain-containing protein</fullName>
    </recommendedName>
</protein>
<dbReference type="InterPro" id="IPR019277">
    <property type="entry name" value="DUF2304"/>
</dbReference>
<keyword evidence="1" id="KW-1133">Transmembrane helix</keyword>
<feature type="transmembrane region" description="Helical" evidence="1">
    <location>
        <begin position="30"/>
        <end position="49"/>
    </location>
</feature>
<dbReference type="Pfam" id="PF10066">
    <property type="entry name" value="DUF2304"/>
    <property type="match status" value="1"/>
</dbReference>
<reference evidence="2" key="1">
    <citation type="journal article" date="2014" name="Front. Microbiol.">
        <title>High frequency of phylogenetically diverse reductive dehalogenase-homologous genes in deep subseafloor sedimentary metagenomes.</title>
        <authorList>
            <person name="Kawai M."/>
            <person name="Futagami T."/>
            <person name="Toyoda A."/>
            <person name="Takaki Y."/>
            <person name="Nishi S."/>
            <person name="Hori S."/>
            <person name="Arai W."/>
            <person name="Tsubouchi T."/>
            <person name="Morono Y."/>
            <person name="Uchiyama I."/>
            <person name="Ito T."/>
            <person name="Fujiyama A."/>
            <person name="Inagaki F."/>
            <person name="Takami H."/>
        </authorList>
    </citation>
    <scope>NUCLEOTIDE SEQUENCE</scope>
    <source>
        <strain evidence="2">Expedition CK06-06</strain>
    </source>
</reference>
<keyword evidence="1" id="KW-0472">Membrane</keyword>
<evidence type="ECO:0008006" key="3">
    <source>
        <dbReference type="Google" id="ProtNLM"/>
    </source>
</evidence>
<name>X0XDH8_9ZZZZ</name>
<sequence length="111" mass="12981">MTSIQFLAVILIILILIKTLVDFKKNKITLSVFLFWLTFWSITLGIIVIPKVTSFLEDKLLGEGRGTDAIIYFSILFIFFILFKIIVRLEKIKQEITKIVRQLALKEFKEK</sequence>
<proteinExistence type="predicted"/>
<accession>X0XDH8</accession>
<dbReference type="EMBL" id="BARS01044969">
    <property type="protein sequence ID" value="GAG41155.1"/>
    <property type="molecule type" value="Genomic_DNA"/>
</dbReference>
<feature type="transmembrane region" description="Helical" evidence="1">
    <location>
        <begin position="69"/>
        <end position="87"/>
    </location>
</feature>
<evidence type="ECO:0000256" key="1">
    <source>
        <dbReference type="SAM" id="Phobius"/>
    </source>
</evidence>
<feature type="transmembrane region" description="Helical" evidence="1">
    <location>
        <begin position="6"/>
        <end position="23"/>
    </location>
</feature>
<keyword evidence="1" id="KW-0812">Transmembrane</keyword>
<organism evidence="2">
    <name type="scientific">marine sediment metagenome</name>
    <dbReference type="NCBI Taxonomy" id="412755"/>
    <lineage>
        <taxon>unclassified sequences</taxon>
        <taxon>metagenomes</taxon>
        <taxon>ecological metagenomes</taxon>
    </lineage>
</organism>
<evidence type="ECO:0000313" key="2">
    <source>
        <dbReference type="EMBL" id="GAG41155.1"/>
    </source>
</evidence>
<dbReference type="AlphaFoldDB" id="X0XDH8"/>